<feature type="compositionally biased region" description="Basic and acidic residues" evidence="2">
    <location>
        <begin position="298"/>
        <end position="307"/>
    </location>
</feature>
<dbReference type="InterPro" id="IPR036867">
    <property type="entry name" value="R3H_dom_sf"/>
</dbReference>
<feature type="domain" description="R3H" evidence="3">
    <location>
        <begin position="89"/>
        <end position="158"/>
    </location>
</feature>
<accession>A0AAV9CFS8</accession>
<name>A0AAV9CFS8_ACOCL</name>
<evidence type="ECO:0000259" key="3">
    <source>
        <dbReference type="PROSITE" id="PS51061"/>
    </source>
</evidence>
<dbReference type="InterPro" id="IPR001374">
    <property type="entry name" value="R3H_dom"/>
</dbReference>
<dbReference type="PANTHER" id="PTHR15672">
    <property type="entry name" value="CAMP-REGULATED PHOSPHOPROTEIN 21 RELATED R3H DOMAIN CONTAINING PROTEIN"/>
    <property type="match status" value="1"/>
</dbReference>
<feature type="compositionally biased region" description="Low complexity" evidence="2">
    <location>
        <begin position="29"/>
        <end position="43"/>
    </location>
</feature>
<reference evidence="5" key="2">
    <citation type="submission" date="2023-06" db="EMBL/GenBank/DDBJ databases">
        <authorList>
            <person name="Ma L."/>
            <person name="Liu K.-W."/>
            <person name="Li Z."/>
            <person name="Hsiao Y.-Y."/>
            <person name="Qi Y."/>
            <person name="Fu T."/>
            <person name="Tang G."/>
            <person name="Zhang D."/>
            <person name="Sun W.-H."/>
            <person name="Liu D.-K."/>
            <person name="Li Y."/>
            <person name="Chen G.-Z."/>
            <person name="Liu X.-D."/>
            <person name="Liao X.-Y."/>
            <person name="Jiang Y.-T."/>
            <person name="Yu X."/>
            <person name="Hao Y."/>
            <person name="Huang J."/>
            <person name="Zhao X.-W."/>
            <person name="Ke S."/>
            <person name="Chen Y.-Y."/>
            <person name="Wu W.-L."/>
            <person name="Hsu J.-L."/>
            <person name="Lin Y.-F."/>
            <person name="Huang M.-D."/>
            <person name="Li C.-Y."/>
            <person name="Huang L."/>
            <person name="Wang Z.-W."/>
            <person name="Zhao X."/>
            <person name="Zhong W.-Y."/>
            <person name="Peng D.-H."/>
            <person name="Ahmad S."/>
            <person name="Lan S."/>
            <person name="Zhang J.-S."/>
            <person name="Tsai W.-C."/>
            <person name="Van De Peer Y."/>
            <person name="Liu Z.-J."/>
        </authorList>
    </citation>
    <scope>NUCLEOTIDE SEQUENCE</scope>
    <source>
        <strain evidence="5">CP</strain>
        <tissue evidence="5">Leaves</tissue>
    </source>
</reference>
<dbReference type="PROSITE" id="PS51673">
    <property type="entry name" value="SUZ"/>
    <property type="match status" value="1"/>
</dbReference>
<proteinExistence type="predicted"/>
<dbReference type="SMART" id="SM00393">
    <property type="entry name" value="R3H"/>
    <property type="match status" value="1"/>
</dbReference>
<dbReference type="InterPro" id="IPR024771">
    <property type="entry name" value="SUZ"/>
</dbReference>
<organism evidence="5 6">
    <name type="scientific">Acorus calamus</name>
    <name type="common">Sweet flag</name>
    <dbReference type="NCBI Taxonomy" id="4465"/>
    <lineage>
        <taxon>Eukaryota</taxon>
        <taxon>Viridiplantae</taxon>
        <taxon>Streptophyta</taxon>
        <taxon>Embryophyta</taxon>
        <taxon>Tracheophyta</taxon>
        <taxon>Spermatophyta</taxon>
        <taxon>Magnoliopsida</taxon>
        <taxon>Liliopsida</taxon>
        <taxon>Acoraceae</taxon>
        <taxon>Acorus</taxon>
    </lineage>
</organism>
<dbReference type="Pfam" id="PF12752">
    <property type="entry name" value="SUZ"/>
    <property type="match status" value="1"/>
</dbReference>
<evidence type="ECO:0000256" key="1">
    <source>
        <dbReference type="ARBA" id="ARBA00022553"/>
    </source>
</evidence>
<feature type="domain" description="SUZ" evidence="4">
    <location>
        <begin position="161"/>
        <end position="233"/>
    </location>
</feature>
<evidence type="ECO:0000256" key="2">
    <source>
        <dbReference type="SAM" id="MobiDB-lite"/>
    </source>
</evidence>
<reference evidence="5" key="1">
    <citation type="journal article" date="2023" name="Nat. Commun.">
        <title>Diploid and tetraploid genomes of Acorus and the evolution of monocots.</title>
        <authorList>
            <person name="Ma L."/>
            <person name="Liu K.W."/>
            <person name="Li Z."/>
            <person name="Hsiao Y.Y."/>
            <person name="Qi Y."/>
            <person name="Fu T."/>
            <person name="Tang G.D."/>
            <person name="Zhang D."/>
            <person name="Sun W.H."/>
            <person name="Liu D.K."/>
            <person name="Li Y."/>
            <person name="Chen G.Z."/>
            <person name="Liu X.D."/>
            <person name="Liao X.Y."/>
            <person name="Jiang Y.T."/>
            <person name="Yu X."/>
            <person name="Hao Y."/>
            <person name="Huang J."/>
            <person name="Zhao X.W."/>
            <person name="Ke S."/>
            <person name="Chen Y.Y."/>
            <person name="Wu W.L."/>
            <person name="Hsu J.L."/>
            <person name="Lin Y.F."/>
            <person name="Huang M.D."/>
            <person name="Li C.Y."/>
            <person name="Huang L."/>
            <person name="Wang Z.W."/>
            <person name="Zhao X."/>
            <person name="Zhong W.Y."/>
            <person name="Peng D.H."/>
            <person name="Ahmad S."/>
            <person name="Lan S."/>
            <person name="Zhang J.S."/>
            <person name="Tsai W.C."/>
            <person name="Van de Peer Y."/>
            <person name="Liu Z.J."/>
        </authorList>
    </citation>
    <scope>NUCLEOTIDE SEQUENCE</scope>
    <source>
        <strain evidence="5">CP</strain>
    </source>
</reference>
<dbReference type="InterPro" id="IPR051937">
    <property type="entry name" value="R3H_domain_containing"/>
</dbReference>
<feature type="compositionally biased region" description="Basic and acidic residues" evidence="2">
    <location>
        <begin position="267"/>
        <end position="277"/>
    </location>
</feature>
<dbReference type="Proteomes" id="UP001180020">
    <property type="component" value="Unassembled WGS sequence"/>
</dbReference>
<comment type="caution">
    <text evidence="5">The sequence shown here is derived from an EMBL/GenBank/DDBJ whole genome shotgun (WGS) entry which is preliminary data.</text>
</comment>
<evidence type="ECO:0000313" key="5">
    <source>
        <dbReference type="EMBL" id="KAK1287622.1"/>
    </source>
</evidence>
<dbReference type="Pfam" id="PF01424">
    <property type="entry name" value="R3H"/>
    <property type="match status" value="1"/>
</dbReference>
<dbReference type="PANTHER" id="PTHR15672:SF8">
    <property type="entry name" value="PROTEIN ENCORE"/>
    <property type="match status" value="1"/>
</dbReference>
<feature type="compositionally biased region" description="Gly residues" evidence="2">
    <location>
        <begin position="234"/>
        <end position="246"/>
    </location>
</feature>
<dbReference type="GO" id="GO:0003676">
    <property type="term" value="F:nucleic acid binding"/>
    <property type="evidence" value="ECO:0007669"/>
    <property type="project" value="UniProtKB-UniRule"/>
</dbReference>
<protein>
    <submittedName>
        <fullName evidence="5">Uncharacterized protein</fullName>
    </submittedName>
</protein>
<evidence type="ECO:0000259" key="4">
    <source>
        <dbReference type="PROSITE" id="PS51673"/>
    </source>
</evidence>
<dbReference type="CDD" id="cd02642">
    <property type="entry name" value="R3H_encore_like"/>
    <property type="match status" value="1"/>
</dbReference>
<evidence type="ECO:0000313" key="6">
    <source>
        <dbReference type="Proteomes" id="UP001180020"/>
    </source>
</evidence>
<keyword evidence="1" id="KW-0597">Phosphoprotein</keyword>
<dbReference type="PROSITE" id="PS51061">
    <property type="entry name" value="R3H"/>
    <property type="match status" value="1"/>
</dbReference>
<dbReference type="EMBL" id="JAUJYO010000019">
    <property type="protein sequence ID" value="KAK1287622.1"/>
    <property type="molecule type" value="Genomic_DNA"/>
</dbReference>
<feature type="compositionally biased region" description="Low complexity" evidence="2">
    <location>
        <begin position="278"/>
        <end position="296"/>
    </location>
</feature>
<dbReference type="Gene3D" id="3.30.1370.50">
    <property type="entry name" value="R3H-like domain"/>
    <property type="match status" value="1"/>
</dbReference>
<feature type="region of interest" description="Disordered" evidence="2">
    <location>
        <begin position="232"/>
        <end position="308"/>
    </location>
</feature>
<dbReference type="AlphaFoldDB" id="A0AAV9CFS8"/>
<feature type="region of interest" description="Disordered" evidence="2">
    <location>
        <begin position="1"/>
        <end position="57"/>
    </location>
</feature>
<keyword evidence="6" id="KW-1185">Reference proteome</keyword>
<dbReference type="SUPFAM" id="SSF82708">
    <property type="entry name" value="R3H domain"/>
    <property type="match status" value="1"/>
</dbReference>
<sequence length="514" mass="56676">MEGSGDDPGAPESWEMADLDETMGHLVVSSSSSNNKSSTSSPPSEDPFEEPPATAVVKASAGTDGGVLEDVINQVDQFLREALQNPRERLSVLRMEQDIEKFIRDPRQQQLEFQHFPTSYLRLAAHRVAQHYYLQSMVALDNSSPDGSGSRIVVYKTSECRLPPIRLADIPVNLPQEDSNSGIKLAIKPRPLRRSQAIGGAGTHSSMANHLKSVEERKEEYNRARARIFSGSGSIRGGSVNIGGPGAKSDSESALPDGFQPSSLVLMREEEKSHTEVSDSYISRVSSDSSSGSSRSNRSREEKDPVNRFRGSNKVAIFRDREVDRKDPDYDRSYDRYIQRFDPGFGFNRGPYTIQPLYAPAVNYNTEFPQLGMNQRPHMSIDHHPRLVPQHMRGPWPGMSGPSAIGHGPPEASMPPFNPNPFGGHSSAVYLHSSQYAVAPRPGMAYVHPHDHAHQNFTQEPYDKIRIEERLGSHPAVRGSISGCRTSNGSKADWIPYKELSVSGMKSLSVVSSA</sequence>
<gene>
    <name evidence="5" type="ORF">QJS10_CPB19g00376</name>
</gene>